<dbReference type="GO" id="GO:0000287">
    <property type="term" value="F:magnesium ion binding"/>
    <property type="evidence" value="ECO:0007669"/>
    <property type="project" value="InterPro"/>
</dbReference>
<protein>
    <recommendedName>
        <fullName evidence="3">4'-phosphopantetheinyl transferase domain-containing protein</fullName>
    </recommendedName>
</protein>
<sequence>MRQAAAHDDRTLAVVVSTADVLGHPAARRESLTAAEQRRAAAFRFDRDRDDFIAAHLLVRLCAGRLLGVPADTLTLEQHCADCGSREHGKPSLAGVPGVHVSLSHTPDVVAAAAGRQPVGVDVERATVSGTALGTAGRVLSPQELRTMRATARPDRYFLRQWVRKEALVKIGETSLRDMAKADLSALPADVPDGSPRLSRHGELHVLDWTDERRDAVAAVVSAGRPRLGVAAVPLSDITD</sequence>
<dbReference type="Proteomes" id="UP000032234">
    <property type="component" value="Chromosome"/>
</dbReference>
<dbReference type="HOGENOM" id="CLU_057011_2_1_11"/>
<keyword evidence="5" id="KW-1185">Reference proteome</keyword>
<keyword evidence="2" id="KW-0808">Transferase</keyword>
<evidence type="ECO:0000256" key="1">
    <source>
        <dbReference type="ARBA" id="ARBA00010990"/>
    </source>
</evidence>
<accession>A0A0C5FYL8</accession>
<evidence type="ECO:0000256" key="2">
    <source>
        <dbReference type="ARBA" id="ARBA00022679"/>
    </source>
</evidence>
<dbReference type="SUPFAM" id="SSF56214">
    <property type="entry name" value="4'-phosphopantetheinyl transferase"/>
    <property type="match status" value="2"/>
</dbReference>
<dbReference type="InterPro" id="IPR008278">
    <property type="entry name" value="4-PPantetheinyl_Trfase_dom"/>
</dbReference>
<dbReference type="EMBL" id="CP010849">
    <property type="protein sequence ID" value="AJP05142.1"/>
    <property type="molecule type" value="Genomic_DNA"/>
</dbReference>
<proteinExistence type="inferred from homology"/>
<evidence type="ECO:0000313" key="4">
    <source>
        <dbReference type="EMBL" id="AJP05142.1"/>
    </source>
</evidence>
<dbReference type="GO" id="GO:0008897">
    <property type="term" value="F:holo-[acyl-carrier-protein] synthase activity"/>
    <property type="evidence" value="ECO:0007669"/>
    <property type="project" value="InterPro"/>
</dbReference>
<dbReference type="RefSeq" id="WP_044386591.1">
    <property type="nucleotide sequence ID" value="NZ_CP010849.1"/>
</dbReference>
<dbReference type="GO" id="GO:0019878">
    <property type="term" value="P:lysine biosynthetic process via aminoadipic acid"/>
    <property type="evidence" value="ECO:0007669"/>
    <property type="project" value="TreeGrafter"/>
</dbReference>
<name>A0A0C5FYL8_9ACTN</name>
<dbReference type="InterPro" id="IPR037143">
    <property type="entry name" value="4-PPantetheinyl_Trfase_dom_sf"/>
</dbReference>
<dbReference type="Pfam" id="PF01648">
    <property type="entry name" value="ACPS"/>
    <property type="match status" value="1"/>
</dbReference>
<evidence type="ECO:0000259" key="3">
    <source>
        <dbReference type="Pfam" id="PF01648"/>
    </source>
</evidence>
<dbReference type="PANTHER" id="PTHR12215">
    <property type="entry name" value="PHOSPHOPANTETHEINE TRANSFERASE"/>
    <property type="match status" value="1"/>
</dbReference>
<dbReference type="PATRIC" id="fig|477245.3.peg.6527"/>
<evidence type="ECO:0000313" key="5">
    <source>
        <dbReference type="Proteomes" id="UP000032234"/>
    </source>
</evidence>
<gene>
    <name evidence="4" type="ORF">TU94_30665</name>
</gene>
<dbReference type="STRING" id="477245.TU94_30665"/>
<dbReference type="AlphaFoldDB" id="A0A0C5FYL8"/>
<dbReference type="Gene3D" id="3.90.470.20">
    <property type="entry name" value="4'-phosphopantetheinyl transferase domain"/>
    <property type="match status" value="1"/>
</dbReference>
<feature type="domain" description="4'-phosphopantetheinyl transferase" evidence="3">
    <location>
        <begin position="118"/>
        <end position="220"/>
    </location>
</feature>
<dbReference type="KEGG" id="scw:TU94_30665"/>
<dbReference type="PANTHER" id="PTHR12215:SF10">
    <property type="entry name" value="L-AMINOADIPATE-SEMIALDEHYDE DEHYDROGENASE-PHOSPHOPANTETHEINYL TRANSFERASE"/>
    <property type="match status" value="1"/>
</dbReference>
<dbReference type="GO" id="GO:0005829">
    <property type="term" value="C:cytosol"/>
    <property type="evidence" value="ECO:0007669"/>
    <property type="project" value="TreeGrafter"/>
</dbReference>
<comment type="similarity">
    <text evidence="1">Belongs to the P-Pant transferase superfamily. Gsp/Sfp/HetI/AcpT family.</text>
</comment>
<dbReference type="InterPro" id="IPR050559">
    <property type="entry name" value="P-Pant_transferase_sf"/>
</dbReference>
<dbReference type="OrthoDB" id="190168at2"/>
<organism evidence="4 5">
    <name type="scientific">Streptomyces cyaneogriseus subsp. noncyanogenus</name>
    <dbReference type="NCBI Taxonomy" id="477245"/>
    <lineage>
        <taxon>Bacteria</taxon>
        <taxon>Bacillati</taxon>
        <taxon>Actinomycetota</taxon>
        <taxon>Actinomycetes</taxon>
        <taxon>Kitasatosporales</taxon>
        <taxon>Streptomycetaceae</taxon>
        <taxon>Streptomyces</taxon>
    </lineage>
</organism>
<reference evidence="4 5" key="1">
    <citation type="submission" date="2015-02" db="EMBL/GenBank/DDBJ databases">
        <title>Genome sequence of thermotolerant Streptomyces cyaneogriseus subsp. Noncyanogenus NMWT1, the producer of nematocidal antibiotics nemadectin.</title>
        <authorList>
            <person name="Wang H."/>
            <person name="Li C."/>
            <person name="Xiang W."/>
            <person name="Wang X."/>
        </authorList>
    </citation>
    <scope>NUCLEOTIDE SEQUENCE [LARGE SCALE GENOMIC DNA]</scope>
    <source>
        <strain evidence="4 5">NMWT 1</strain>
    </source>
</reference>